<dbReference type="OrthoDB" id="6842850at2"/>
<dbReference type="AlphaFoldDB" id="A4XZE8"/>
<dbReference type="PATRIC" id="fig|399739.8.peg.4020"/>
<sequence>MNLGVRLVGRELAQARLAAIGRSVEPVARGAVNTTATRSRAERYVKPLAGTIDAPRLRRALRVKRANSRRMDARIIPSSSGVLVVNYRQWGFDVIDATRARIWVAGPSGKKIAAGFVNPSSRQRLPLSTRSGKTVQKAGGQRTYAYQRALQLAQGPSVAYWFRQFTDAGTIRWTNIFLQQEFERRIRREIAKYSR</sequence>
<proteinExistence type="predicted"/>
<protein>
    <submittedName>
        <fullName evidence="1">Uncharacterized protein</fullName>
    </submittedName>
</protein>
<organism evidence="1">
    <name type="scientific">Ectopseudomonas mendocina (strain ymp)</name>
    <name type="common">Pseudomonas mendocina</name>
    <dbReference type="NCBI Taxonomy" id="399739"/>
    <lineage>
        <taxon>Bacteria</taxon>
        <taxon>Pseudomonadati</taxon>
        <taxon>Pseudomonadota</taxon>
        <taxon>Gammaproteobacteria</taxon>
        <taxon>Pseudomonadales</taxon>
        <taxon>Pseudomonadaceae</taxon>
        <taxon>Ectopseudomonas</taxon>
    </lineage>
</organism>
<evidence type="ECO:0000313" key="1">
    <source>
        <dbReference type="EMBL" id="ABP86714.1"/>
    </source>
</evidence>
<dbReference type="STRING" id="399739.Pmen_3967"/>
<dbReference type="KEGG" id="pmy:Pmen_3967"/>
<dbReference type="HOGENOM" id="CLU_1383083_0_0_6"/>
<accession>A4XZE8</accession>
<gene>
    <name evidence="1" type="ordered locus">Pmen_3967</name>
</gene>
<dbReference type="EMBL" id="CP000680">
    <property type="protein sequence ID" value="ABP86714.1"/>
    <property type="molecule type" value="Genomic_DNA"/>
</dbReference>
<name>A4XZE8_ECTM1</name>
<reference evidence="1" key="1">
    <citation type="submission" date="2007-04" db="EMBL/GenBank/DDBJ databases">
        <title>Complete sequence of Pseudomonas mendocina ymp.</title>
        <authorList>
            <consortium name="US DOE Joint Genome Institute"/>
            <person name="Copeland A."/>
            <person name="Lucas S."/>
            <person name="Lapidus A."/>
            <person name="Barry K."/>
            <person name="Glavina del Rio T."/>
            <person name="Dalin E."/>
            <person name="Tice H."/>
            <person name="Pitluck S."/>
            <person name="Kiss H."/>
            <person name="Brettin T."/>
            <person name="Detter J.C."/>
            <person name="Bruce D."/>
            <person name="Han C."/>
            <person name="Schmutz J."/>
            <person name="Larimer F."/>
            <person name="Land M."/>
            <person name="Hauser L."/>
            <person name="Kyrpides N."/>
            <person name="Mikhailova N."/>
            <person name="Hersman L."/>
            <person name="Dubois J."/>
            <person name="Maurice P."/>
            <person name="Richardson P."/>
        </authorList>
    </citation>
    <scope>NUCLEOTIDE SEQUENCE [LARGE SCALE GENOMIC DNA]</scope>
    <source>
        <strain evidence="1">Ymp</strain>
    </source>
</reference>